<evidence type="ECO:0008006" key="3">
    <source>
        <dbReference type="Google" id="ProtNLM"/>
    </source>
</evidence>
<name>A0A7J5L1J2_BACSE</name>
<dbReference type="RefSeq" id="WP_151870899.1">
    <property type="nucleotide sequence ID" value="NZ_WCLO01000043.1"/>
</dbReference>
<proteinExistence type="predicted"/>
<evidence type="ECO:0000313" key="1">
    <source>
        <dbReference type="EMBL" id="KAB5280567.1"/>
    </source>
</evidence>
<dbReference type="Proteomes" id="UP000440773">
    <property type="component" value="Unassembled WGS sequence"/>
</dbReference>
<dbReference type="EMBL" id="WCLP01000031">
    <property type="protein sequence ID" value="KAB5280567.1"/>
    <property type="molecule type" value="Genomic_DNA"/>
</dbReference>
<gene>
    <name evidence="1" type="ORF">F9962_12135</name>
</gene>
<organism evidence="1 2">
    <name type="scientific">Bacteroides stercoris</name>
    <dbReference type="NCBI Taxonomy" id="46506"/>
    <lineage>
        <taxon>Bacteria</taxon>
        <taxon>Pseudomonadati</taxon>
        <taxon>Bacteroidota</taxon>
        <taxon>Bacteroidia</taxon>
        <taxon>Bacteroidales</taxon>
        <taxon>Bacteroidaceae</taxon>
        <taxon>Bacteroides</taxon>
    </lineage>
</organism>
<protein>
    <recommendedName>
        <fullName evidence="3">Phage tail protein</fullName>
    </recommendedName>
</protein>
<reference evidence="1 2" key="1">
    <citation type="journal article" date="2019" name="Nat. Med.">
        <title>A library of human gut bacterial isolates paired with longitudinal multiomics data enables mechanistic microbiome research.</title>
        <authorList>
            <person name="Poyet M."/>
            <person name="Groussin M."/>
            <person name="Gibbons S.M."/>
            <person name="Avila-Pacheco J."/>
            <person name="Jiang X."/>
            <person name="Kearney S.M."/>
            <person name="Perrotta A.R."/>
            <person name="Berdy B."/>
            <person name="Zhao S."/>
            <person name="Lieberman T.D."/>
            <person name="Swanson P.K."/>
            <person name="Smith M."/>
            <person name="Roesemann S."/>
            <person name="Alexander J.E."/>
            <person name="Rich S.A."/>
            <person name="Livny J."/>
            <person name="Vlamakis H."/>
            <person name="Clish C."/>
            <person name="Bullock K."/>
            <person name="Deik A."/>
            <person name="Scott J."/>
            <person name="Pierce K.A."/>
            <person name="Xavier R.J."/>
            <person name="Alm E.J."/>
        </authorList>
    </citation>
    <scope>NUCLEOTIDE SEQUENCE [LARGE SCALE GENOMIC DNA]</scope>
    <source>
        <strain evidence="1 2">BIOML-A17</strain>
    </source>
</reference>
<comment type="caution">
    <text evidence="1">The sequence shown here is derived from an EMBL/GenBank/DDBJ whole genome shotgun (WGS) entry which is preliminary data.</text>
</comment>
<evidence type="ECO:0000313" key="2">
    <source>
        <dbReference type="Proteomes" id="UP000440773"/>
    </source>
</evidence>
<accession>A0A7J5L1J2</accession>
<sequence length="165" mass="17594">MDKLIFGMSQVKFCGLEIGWFDEQGVTPAGTAATQVDIYAAQVKDGPVATITSNPGKKAFTGNLIDMSAENLVNTIGGSKDDQGNWEPPEKWEKTGVMDIVCDSGHTIRLYKAKVTGNDFGGGVNSQGVLSVQLNIEVMKDEDGKRMKIFAPGIDPETGQPAVKA</sequence>
<dbReference type="AlphaFoldDB" id="A0A7J5L1J2"/>